<proteinExistence type="predicted"/>
<sequence>MSDADATWEENPPRREFKARGSFVVRCEGCNLPALNCLCPYRVSAQSRARVWLITHRMEHYKPTNTGRLIGDVLGETRVFTWHRTEPDAELLALLQDERYAPFVVFPDDQPDYDHGRVVGNEAVARALEDGRVPVYILLDGTWRQARRIFRKSPYLDALPVLPLRTARHSRYRLRKSASTEHLSTAEVAAELLRQNGDIDAADTLDDYFEAFNQSYAASRGHRKIEAPSPAMQRLLARQYQAEDDSENAVF</sequence>
<dbReference type="PANTHER" id="PTHR21392:SF1">
    <property type="entry name" value="TRNA-URIDINE AMINOCARBOXYPROPYLTRANSFERASE"/>
    <property type="match status" value="1"/>
</dbReference>
<name>A0ABP7LY36_9GAMM</name>
<evidence type="ECO:0000256" key="4">
    <source>
        <dbReference type="ARBA" id="ARBA00022694"/>
    </source>
</evidence>
<reference evidence="7" key="1">
    <citation type="journal article" date="2019" name="Int. J. Syst. Evol. Microbiol.">
        <title>The Global Catalogue of Microorganisms (GCM) 10K type strain sequencing project: providing services to taxonomists for standard genome sequencing and annotation.</title>
        <authorList>
            <consortium name="The Broad Institute Genomics Platform"/>
            <consortium name="The Broad Institute Genome Sequencing Center for Infectious Disease"/>
            <person name="Wu L."/>
            <person name="Ma J."/>
        </authorList>
    </citation>
    <scope>NUCLEOTIDE SEQUENCE [LARGE SCALE GENOMIC DNA]</scope>
    <source>
        <strain evidence="7">JCM 16914</strain>
    </source>
</reference>
<keyword evidence="7" id="KW-1185">Reference proteome</keyword>
<dbReference type="InterPro" id="IPR005636">
    <property type="entry name" value="DTW"/>
</dbReference>
<evidence type="ECO:0000256" key="2">
    <source>
        <dbReference type="ARBA" id="ARBA00022679"/>
    </source>
</evidence>
<gene>
    <name evidence="6" type="ORF">GCM10022228_22370</name>
</gene>
<dbReference type="Pfam" id="PF03942">
    <property type="entry name" value="DTW"/>
    <property type="match status" value="1"/>
</dbReference>
<keyword evidence="4" id="KW-0819">tRNA processing</keyword>
<evidence type="ECO:0000256" key="3">
    <source>
        <dbReference type="ARBA" id="ARBA00022691"/>
    </source>
</evidence>
<organism evidence="6 7">
    <name type="scientific">Halomonas cibimaris</name>
    <dbReference type="NCBI Taxonomy" id="657012"/>
    <lineage>
        <taxon>Bacteria</taxon>
        <taxon>Pseudomonadati</taxon>
        <taxon>Pseudomonadota</taxon>
        <taxon>Gammaproteobacteria</taxon>
        <taxon>Oceanospirillales</taxon>
        <taxon>Halomonadaceae</taxon>
        <taxon>Halomonas</taxon>
    </lineage>
</organism>
<dbReference type="EC" id="2.5.1.25" evidence="1"/>
<keyword evidence="3" id="KW-0949">S-adenosyl-L-methionine</keyword>
<dbReference type="InterPro" id="IPR039262">
    <property type="entry name" value="DTWD2/TAPT"/>
</dbReference>
<dbReference type="Proteomes" id="UP001500133">
    <property type="component" value="Unassembled WGS sequence"/>
</dbReference>
<dbReference type="PANTHER" id="PTHR21392">
    <property type="entry name" value="TRNA-URIDINE AMINOCARBOXYPROPYLTRANSFERASE 2"/>
    <property type="match status" value="1"/>
</dbReference>
<dbReference type="EMBL" id="BAAAZT010000077">
    <property type="protein sequence ID" value="GAA3910822.1"/>
    <property type="molecule type" value="Genomic_DNA"/>
</dbReference>
<evidence type="ECO:0000313" key="7">
    <source>
        <dbReference type="Proteomes" id="UP001500133"/>
    </source>
</evidence>
<evidence type="ECO:0000313" key="6">
    <source>
        <dbReference type="EMBL" id="GAA3910822.1"/>
    </source>
</evidence>
<dbReference type="SMART" id="SM01144">
    <property type="entry name" value="DTW"/>
    <property type="match status" value="1"/>
</dbReference>
<evidence type="ECO:0000259" key="5">
    <source>
        <dbReference type="SMART" id="SM01144"/>
    </source>
</evidence>
<feature type="domain" description="DTW" evidence="5">
    <location>
        <begin position="23"/>
        <end position="221"/>
    </location>
</feature>
<comment type="caution">
    <text evidence="6">The sequence shown here is derived from an EMBL/GenBank/DDBJ whole genome shotgun (WGS) entry which is preliminary data.</text>
</comment>
<protein>
    <recommendedName>
        <fullName evidence="1">tRNA-uridine aminocarboxypropyltransferase</fullName>
        <ecNumber evidence="1">2.5.1.25</ecNumber>
    </recommendedName>
</protein>
<keyword evidence="2" id="KW-0808">Transferase</keyword>
<dbReference type="RefSeq" id="WP_344705027.1">
    <property type="nucleotide sequence ID" value="NZ_BAAAZT010000077.1"/>
</dbReference>
<evidence type="ECO:0000256" key="1">
    <source>
        <dbReference type="ARBA" id="ARBA00012386"/>
    </source>
</evidence>
<accession>A0ABP7LY36</accession>